<dbReference type="InterPro" id="IPR008984">
    <property type="entry name" value="SMAD_FHA_dom_sf"/>
</dbReference>
<sequence>MSNIALHRTTSDYTSSSDSSRLVSPPSVASGSTFSDSLALLPPNSGALYGDPLVQPYDRQQAMPVGDSNNGNSITASPGFARTQITLVAVPHSFTPFSSRLHRLAGRWSHLEGECERQQQCDDYSTNNLNVENTQSPNSNPPVPPHPTNVPLTPSLKNWCSVFYYELNNRVGDVFHASKPKFTVDGFTAPSLGTERFSLGGLSHVNRPPQVDMTRRHIGRGLNLLYISGEVFVECLSDAAIFVQSPSCNRLNNWHPATVVKVPPRCNLRVFDNREFAELLSQSVTRNYETVFSLTHMCFIRISFVKGWGADYRRQTITSTPCWIELHLNEPLKWLDRVLQEMGSPSTPCTSVS</sequence>
<dbReference type="PROSITE" id="PS51076">
    <property type="entry name" value="MH2"/>
    <property type="match status" value="1"/>
</dbReference>
<dbReference type="Proteomes" id="UP000019149">
    <property type="component" value="Unassembled WGS sequence"/>
</dbReference>
<evidence type="ECO:0000313" key="6">
    <source>
        <dbReference type="Proteomes" id="UP000019149"/>
    </source>
</evidence>
<dbReference type="OMA" id="FHASKPK"/>
<dbReference type="GO" id="GO:0071144">
    <property type="term" value="C:heteromeric SMAD protein complex"/>
    <property type="evidence" value="ECO:0007669"/>
    <property type="project" value="TreeGrafter"/>
</dbReference>
<dbReference type="SUPFAM" id="SSF49879">
    <property type="entry name" value="SMAD/FHA domain"/>
    <property type="match status" value="1"/>
</dbReference>
<name>W6UEN9_ECHGR</name>
<organism evidence="5 6">
    <name type="scientific">Echinococcus granulosus</name>
    <name type="common">Hydatid tapeworm</name>
    <dbReference type="NCBI Taxonomy" id="6210"/>
    <lineage>
        <taxon>Eukaryota</taxon>
        <taxon>Metazoa</taxon>
        <taxon>Spiralia</taxon>
        <taxon>Lophotrochozoa</taxon>
        <taxon>Platyhelminthes</taxon>
        <taxon>Cestoda</taxon>
        <taxon>Eucestoda</taxon>
        <taxon>Cyclophyllidea</taxon>
        <taxon>Taeniidae</taxon>
        <taxon>Echinococcus</taxon>
        <taxon>Echinococcus granulosus group</taxon>
    </lineage>
</organism>
<reference evidence="5 6" key="1">
    <citation type="journal article" date="2013" name="Nat. Genet.">
        <title>The genome of the hydatid tapeworm Echinococcus granulosus.</title>
        <authorList>
            <person name="Zheng H."/>
            <person name="Zhang W."/>
            <person name="Zhang L."/>
            <person name="Zhang Z."/>
            <person name="Li J."/>
            <person name="Lu G."/>
            <person name="Zhu Y."/>
            <person name="Wang Y."/>
            <person name="Huang Y."/>
            <person name="Liu J."/>
            <person name="Kang H."/>
            <person name="Chen J."/>
            <person name="Wang L."/>
            <person name="Chen A."/>
            <person name="Yu S."/>
            <person name="Gao Z."/>
            <person name="Jin L."/>
            <person name="Gu W."/>
            <person name="Wang Z."/>
            <person name="Zhao L."/>
            <person name="Shi B."/>
            <person name="Wen H."/>
            <person name="Lin R."/>
            <person name="Jones M.K."/>
            <person name="Brejova B."/>
            <person name="Vinar T."/>
            <person name="Zhao G."/>
            <person name="McManus D.P."/>
            <person name="Chen Z."/>
            <person name="Zhou Y."/>
            <person name="Wang S."/>
        </authorList>
    </citation>
    <scope>NUCLEOTIDE SEQUENCE [LARGE SCALE GENOMIC DNA]</scope>
</reference>
<dbReference type="GO" id="GO:0070411">
    <property type="term" value="F:I-SMAD binding"/>
    <property type="evidence" value="ECO:0007669"/>
    <property type="project" value="TreeGrafter"/>
</dbReference>
<keyword evidence="2" id="KW-0804">Transcription</keyword>
<dbReference type="CTD" id="36341435"/>
<dbReference type="SMART" id="SM00524">
    <property type="entry name" value="DWB"/>
    <property type="match status" value="1"/>
</dbReference>
<dbReference type="KEGG" id="egl:EGR_05720"/>
<feature type="region of interest" description="Disordered" evidence="3">
    <location>
        <begin position="126"/>
        <end position="148"/>
    </location>
</feature>
<evidence type="ECO:0000313" key="5">
    <source>
        <dbReference type="EMBL" id="EUB59366.1"/>
    </source>
</evidence>
<dbReference type="InterPro" id="IPR001132">
    <property type="entry name" value="SMAD_dom_Dwarfin-type"/>
</dbReference>
<dbReference type="GO" id="GO:0009653">
    <property type="term" value="P:anatomical structure morphogenesis"/>
    <property type="evidence" value="ECO:0007669"/>
    <property type="project" value="TreeGrafter"/>
</dbReference>
<evidence type="ECO:0000259" key="4">
    <source>
        <dbReference type="PROSITE" id="PS51076"/>
    </source>
</evidence>
<dbReference type="PANTHER" id="PTHR13703">
    <property type="entry name" value="SMAD"/>
    <property type="match status" value="1"/>
</dbReference>
<proteinExistence type="predicted"/>
<dbReference type="GO" id="GO:0000981">
    <property type="term" value="F:DNA-binding transcription factor activity, RNA polymerase II-specific"/>
    <property type="evidence" value="ECO:0007669"/>
    <property type="project" value="TreeGrafter"/>
</dbReference>
<feature type="region of interest" description="Disordered" evidence="3">
    <location>
        <begin position="1"/>
        <end position="28"/>
    </location>
</feature>
<evidence type="ECO:0000256" key="2">
    <source>
        <dbReference type="ARBA" id="ARBA00023163"/>
    </source>
</evidence>
<evidence type="ECO:0000256" key="1">
    <source>
        <dbReference type="ARBA" id="ARBA00023015"/>
    </source>
</evidence>
<protein>
    <submittedName>
        <fullName evidence="5">Mothers against decapentaplegic</fullName>
    </submittedName>
</protein>
<dbReference type="AlphaFoldDB" id="W6UEN9"/>
<dbReference type="STRING" id="6210.W6UEN9"/>
<accession>W6UEN9</accession>
<feature type="compositionally biased region" description="Pro residues" evidence="3">
    <location>
        <begin position="139"/>
        <end position="148"/>
    </location>
</feature>
<keyword evidence="1" id="KW-0805">Transcription regulation</keyword>
<dbReference type="InterPro" id="IPR013790">
    <property type="entry name" value="Dwarfin"/>
</dbReference>
<dbReference type="OrthoDB" id="5794312at2759"/>
<feature type="compositionally biased region" description="Low complexity" evidence="3">
    <location>
        <begin position="11"/>
        <end position="28"/>
    </location>
</feature>
<dbReference type="GO" id="GO:0045944">
    <property type="term" value="P:positive regulation of transcription by RNA polymerase II"/>
    <property type="evidence" value="ECO:0007669"/>
    <property type="project" value="TreeGrafter"/>
</dbReference>
<dbReference type="GO" id="GO:0030154">
    <property type="term" value="P:cell differentiation"/>
    <property type="evidence" value="ECO:0007669"/>
    <property type="project" value="TreeGrafter"/>
</dbReference>
<dbReference type="GO" id="GO:0000978">
    <property type="term" value="F:RNA polymerase II cis-regulatory region sequence-specific DNA binding"/>
    <property type="evidence" value="ECO:0007669"/>
    <property type="project" value="TreeGrafter"/>
</dbReference>
<dbReference type="RefSeq" id="XP_024350562.1">
    <property type="nucleotide sequence ID" value="XM_024494969.1"/>
</dbReference>
<dbReference type="GO" id="GO:0060395">
    <property type="term" value="P:SMAD protein signal transduction"/>
    <property type="evidence" value="ECO:0007669"/>
    <property type="project" value="TreeGrafter"/>
</dbReference>
<evidence type="ECO:0000256" key="3">
    <source>
        <dbReference type="SAM" id="MobiDB-lite"/>
    </source>
</evidence>
<dbReference type="EMBL" id="APAU02000045">
    <property type="protein sequence ID" value="EUB59366.1"/>
    <property type="molecule type" value="Genomic_DNA"/>
</dbReference>
<dbReference type="GeneID" id="36341435"/>
<gene>
    <name evidence="5" type="ORF">EGR_05720</name>
</gene>
<dbReference type="PANTHER" id="PTHR13703:SF25">
    <property type="entry name" value="MOTHERS AGAINST DECAPENTAPLEGIC HOMOLOG"/>
    <property type="match status" value="1"/>
</dbReference>
<dbReference type="GO" id="GO:0032924">
    <property type="term" value="P:activin receptor signaling pathway"/>
    <property type="evidence" value="ECO:0007669"/>
    <property type="project" value="TreeGrafter"/>
</dbReference>
<feature type="domain" description="MH2" evidence="4">
    <location>
        <begin position="159"/>
        <end position="353"/>
    </location>
</feature>
<dbReference type="Pfam" id="PF03166">
    <property type="entry name" value="MH2"/>
    <property type="match status" value="1"/>
</dbReference>
<dbReference type="InterPro" id="IPR017855">
    <property type="entry name" value="SMAD-like_dom_sf"/>
</dbReference>
<comment type="caution">
    <text evidence="5">The sequence shown here is derived from an EMBL/GenBank/DDBJ whole genome shotgun (WGS) entry which is preliminary data.</text>
</comment>
<dbReference type="Gene3D" id="2.60.200.10">
    <property type="match status" value="1"/>
</dbReference>
<keyword evidence="6" id="KW-1185">Reference proteome</keyword>